<evidence type="ECO:0000313" key="3">
    <source>
        <dbReference type="Proteomes" id="UP000239089"/>
    </source>
</evidence>
<dbReference type="AlphaFoldDB" id="A0A2S6N2D7"/>
<dbReference type="OrthoDB" id="8473533at2"/>
<proteinExistence type="predicted"/>
<sequence length="170" mass="18905">MNSYELNHSSHFDYANVVKRMKMANEKRSRPAPSKPASARATSLGGRPRPAPRPSMWSRMKSVLLDESKHMIVASLILLGFVVWLGSTAQTIYAQHTEAGFASACQQNQFAHAGSTYCYDDRRIVHTLKPDGTTTRPGLDWRVNESALRISEAAAAREAREAREAHPNEP</sequence>
<feature type="region of interest" description="Disordered" evidence="1">
    <location>
        <begin position="24"/>
        <end position="56"/>
    </location>
</feature>
<comment type="caution">
    <text evidence="2">The sequence shown here is derived from an EMBL/GenBank/DDBJ whole genome shotgun (WGS) entry which is preliminary data.</text>
</comment>
<accession>A0A2S6N2D7</accession>
<dbReference type="EMBL" id="NHSJ01000103">
    <property type="protein sequence ID" value="PPQ28756.1"/>
    <property type="molecule type" value="Genomic_DNA"/>
</dbReference>
<dbReference type="RefSeq" id="WP_104509017.1">
    <property type="nucleotide sequence ID" value="NZ_JACIGC010000003.1"/>
</dbReference>
<gene>
    <name evidence="2" type="ORF">CCR94_16850</name>
</gene>
<evidence type="ECO:0000313" key="2">
    <source>
        <dbReference type="EMBL" id="PPQ28756.1"/>
    </source>
</evidence>
<keyword evidence="3" id="KW-1185">Reference proteome</keyword>
<protein>
    <submittedName>
        <fullName evidence="2">Uncharacterized protein</fullName>
    </submittedName>
</protein>
<dbReference type="Proteomes" id="UP000239089">
    <property type="component" value="Unassembled WGS sequence"/>
</dbReference>
<reference evidence="2 3" key="1">
    <citation type="journal article" date="2018" name="Arch. Microbiol.">
        <title>New insights into the metabolic potential of the phototrophic purple bacterium Rhodopila globiformis DSM 161(T) from its draft genome sequence and evidence for a vanadium-dependent nitrogenase.</title>
        <authorList>
            <person name="Imhoff J.F."/>
            <person name="Rahn T."/>
            <person name="Kunzel S."/>
            <person name="Neulinger S.C."/>
        </authorList>
    </citation>
    <scope>NUCLEOTIDE SEQUENCE [LARGE SCALE GENOMIC DNA]</scope>
    <source>
        <strain evidence="2 3">DSM 16996</strain>
    </source>
</reference>
<name>A0A2S6N2D7_9HYPH</name>
<feature type="compositionally biased region" description="Low complexity" evidence="1">
    <location>
        <begin position="31"/>
        <end position="41"/>
    </location>
</feature>
<organism evidence="2 3">
    <name type="scientific">Rhodoblastus sphagnicola</name>
    <dbReference type="NCBI Taxonomy" id="333368"/>
    <lineage>
        <taxon>Bacteria</taxon>
        <taxon>Pseudomonadati</taxon>
        <taxon>Pseudomonadota</taxon>
        <taxon>Alphaproteobacteria</taxon>
        <taxon>Hyphomicrobiales</taxon>
        <taxon>Rhodoblastaceae</taxon>
        <taxon>Rhodoblastus</taxon>
    </lineage>
</organism>
<evidence type="ECO:0000256" key="1">
    <source>
        <dbReference type="SAM" id="MobiDB-lite"/>
    </source>
</evidence>